<keyword evidence="5" id="KW-1185">Reference proteome</keyword>
<dbReference type="InterPro" id="IPR036365">
    <property type="entry name" value="PGBD-like_sf"/>
</dbReference>
<evidence type="ECO:0000256" key="2">
    <source>
        <dbReference type="SAM" id="Phobius"/>
    </source>
</evidence>
<protein>
    <submittedName>
        <fullName evidence="4">Peptidoglycan-binding protein</fullName>
    </submittedName>
</protein>
<reference evidence="5" key="1">
    <citation type="journal article" date="2019" name="Int. J. Syst. Evol. Microbiol.">
        <title>The Global Catalogue of Microorganisms (GCM) 10K type strain sequencing project: providing services to taxonomists for standard genome sequencing and annotation.</title>
        <authorList>
            <consortium name="The Broad Institute Genomics Platform"/>
            <consortium name="The Broad Institute Genome Sequencing Center for Infectious Disease"/>
            <person name="Wu L."/>
            <person name="Ma J."/>
        </authorList>
    </citation>
    <scope>NUCLEOTIDE SEQUENCE [LARGE SCALE GENOMIC DNA]</scope>
    <source>
        <strain evidence="5">CGMCC 1.13681</strain>
    </source>
</reference>
<dbReference type="InterPro" id="IPR002477">
    <property type="entry name" value="Peptidoglycan-bd-like"/>
</dbReference>
<dbReference type="InterPro" id="IPR036366">
    <property type="entry name" value="PGBDSf"/>
</dbReference>
<feature type="domain" description="Peptidoglycan binding-like" evidence="3">
    <location>
        <begin position="148"/>
        <end position="195"/>
    </location>
</feature>
<evidence type="ECO:0000259" key="3">
    <source>
        <dbReference type="Pfam" id="PF01471"/>
    </source>
</evidence>
<name>A0ABW2GIA0_9ACTN</name>
<evidence type="ECO:0000313" key="5">
    <source>
        <dbReference type="Proteomes" id="UP001596413"/>
    </source>
</evidence>
<feature type="compositionally biased region" description="Low complexity" evidence="1">
    <location>
        <begin position="9"/>
        <end position="18"/>
    </location>
</feature>
<dbReference type="EMBL" id="JBHSZO010000036">
    <property type="protein sequence ID" value="MFC7220525.1"/>
    <property type="molecule type" value="Genomic_DNA"/>
</dbReference>
<dbReference type="Gene3D" id="1.10.101.10">
    <property type="entry name" value="PGBD-like superfamily/PGBD"/>
    <property type="match status" value="1"/>
</dbReference>
<dbReference type="Gene3D" id="2.40.420.20">
    <property type="match status" value="1"/>
</dbReference>
<keyword evidence="2" id="KW-0812">Transmembrane</keyword>
<keyword evidence="2" id="KW-0472">Membrane</keyword>
<proteinExistence type="predicted"/>
<sequence>MSSGEQVLDVQDAQDAQAPPGERRGRRRERRVRKITITVFVLVAAGTAAVATLDPGGGDDGPGAGDLPPRTAEVRRQTLKDIRSEDGKLGYGTAVSLSGRLPGTFTRLPKAGTEVSRGQALYTVDNRPVVLMYGTLPAYRLLREGVEGPDVKQLEANLAALGYTGFTVDEEYSGYTARAVERWQEDLGLPETGTVELGRVVFTAGAVRIDGVEAAAGDEAAPGQKVLAYTSTGKAVTLELGTDDQHLAAKGRKVGVRLPDSSTVNGRVTEATTVLKPAEQGQEAKTVLAVVVAPADAKARKAAGAYGQAGVHVDFTSGERANVLTVPVAALLALAEGGFGVEVVRGREAVYVPVTTGLFAGGRVEIAGDGITEGTRVGVPK</sequence>
<feature type="region of interest" description="Disordered" evidence="1">
    <location>
        <begin position="51"/>
        <end position="70"/>
    </location>
</feature>
<evidence type="ECO:0000313" key="4">
    <source>
        <dbReference type="EMBL" id="MFC7220525.1"/>
    </source>
</evidence>
<feature type="transmembrane region" description="Helical" evidence="2">
    <location>
        <begin position="35"/>
        <end position="53"/>
    </location>
</feature>
<feature type="compositionally biased region" description="Gly residues" evidence="1">
    <location>
        <begin position="55"/>
        <end position="64"/>
    </location>
</feature>
<keyword evidence="2" id="KW-1133">Transmembrane helix</keyword>
<dbReference type="SUPFAM" id="SSF47090">
    <property type="entry name" value="PGBD-like"/>
    <property type="match status" value="1"/>
</dbReference>
<organism evidence="4 5">
    <name type="scientific">Streptomyces polyrhachis</name>
    <dbReference type="NCBI Taxonomy" id="1282885"/>
    <lineage>
        <taxon>Bacteria</taxon>
        <taxon>Bacillati</taxon>
        <taxon>Actinomycetota</taxon>
        <taxon>Actinomycetes</taxon>
        <taxon>Kitasatosporales</taxon>
        <taxon>Streptomycetaceae</taxon>
        <taxon>Streptomyces</taxon>
    </lineage>
</organism>
<dbReference type="Pfam" id="PF01471">
    <property type="entry name" value="PG_binding_1"/>
    <property type="match status" value="1"/>
</dbReference>
<evidence type="ECO:0000256" key="1">
    <source>
        <dbReference type="SAM" id="MobiDB-lite"/>
    </source>
</evidence>
<gene>
    <name evidence="4" type="ORF">ACFQLX_20525</name>
</gene>
<comment type="caution">
    <text evidence="4">The sequence shown here is derived from an EMBL/GenBank/DDBJ whole genome shotgun (WGS) entry which is preliminary data.</text>
</comment>
<accession>A0ABW2GIA0</accession>
<dbReference type="RefSeq" id="WP_386417253.1">
    <property type="nucleotide sequence ID" value="NZ_JBHSZO010000036.1"/>
</dbReference>
<dbReference type="Proteomes" id="UP001596413">
    <property type="component" value="Unassembled WGS sequence"/>
</dbReference>
<feature type="region of interest" description="Disordered" evidence="1">
    <location>
        <begin position="1"/>
        <end position="30"/>
    </location>
</feature>